<name>A0AAN8TNF8_SOLBU</name>
<feature type="domain" description="Reverse transcriptase" evidence="1">
    <location>
        <begin position="270"/>
        <end position="374"/>
    </location>
</feature>
<dbReference type="Proteomes" id="UP001371456">
    <property type="component" value="Unassembled WGS sequence"/>
</dbReference>
<accession>A0AAN8TNF8</accession>
<comment type="caution">
    <text evidence="2">The sequence shown here is derived from an EMBL/GenBank/DDBJ whole genome shotgun (WGS) entry which is preliminary data.</text>
</comment>
<gene>
    <name evidence="2" type="ORF">RDI58_013779</name>
</gene>
<evidence type="ECO:0000313" key="3">
    <source>
        <dbReference type="Proteomes" id="UP001371456"/>
    </source>
</evidence>
<sequence length="377" mass="43727">MNDIAPQSIKYFKFFNVWTEHENFLGTIQRCWEELVVGNHMYILHQKIKKTCKMLSLWSRETYGNSYEKPKRLEAQMKVLEENSVMNNTKANRCELYRCRAEFTKYLKLQDAILRQKARAKWLEERDVNTFYFHSTIKDRRSRLSLKIIMNEQNQWLEGNDQIVERAMSFYQKLFSCESVSIKTETINYLPRCITDEDNEILNALPTLQEVKEYVFSLDPDSAPGPDRLSGLFYQAVWNIIASDVHKAVISFFSGDILPKNFTHTCLVLIPKTDFPQSFSDLRPISLCNVSSKIISKILNARLASILPRIISKNQTGFVKCRAISENILLPQEIISDINKPNIGGNMVIKLNMSKVCDRVSCSFLCLALRKMGFLEN</sequence>
<dbReference type="PANTHER" id="PTHR46890:SF28">
    <property type="entry name" value="REVERSE TRANSCRIPTASE DOMAIN-CONTAINING PROTEIN"/>
    <property type="match status" value="1"/>
</dbReference>
<organism evidence="2 3">
    <name type="scientific">Solanum bulbocastanum</name>
    <name type="common">Wild potato</name>
    <dbReference type="NCBI Taxonomy" id="147425"/>
    <lineage>
        <taxon>Eukaryota</taxon>
        <taxon>Viridiplantae</taxon>
        <taxon>Streptophyta</taxon>
        <taxon>Embryophyta</taxon>
        <taxon>Tracheophyta</taxon>
        <taxon>Spermatophyta</taxon>
        <taxon>Magnoliopsida</taxon>
        <taxon>eudicotyledons</taxon>
        <taxon>Gunneridae</taxon>
        <taxon>Pentapetalae</taxon>
        <taxon>asterids</taxon>
        <taxon>lamiids</taxon>
        <taxon>Solanales</taxon>
        <taxon>Solanaceae</taxon>
        <taxon>Solanoideae</taxon>
        <taxon>Solaneae</taxon>
        <taxon>Solanum</taxon>
    </lineage>
</organism>
<protein>
    <recommendedName>
        <fullName evidence="1">Reverse transcriptase domain-containing protein</fullName>
    </recommendedName>
</protein>
<proteinExistence type="predicted"/>
<keyword evidence="3" id="KW-1185">Reference proteome</keyword>
<dbReference type="InterPro" id="IPR052343">
    <property type="entry name" value="Retrotransposon-Effector_Assoc"/>
</dbReference>
<dbReference type="InterPro" id="IPR000477">
    <property type="entry name" value="RT_dom"/>
</dbReference>
<dbReference type="AlphaFoldDB" id="A0AAN8TNF8"/>
<dbReference type="Pfam" id="PF00078">
    <property type="entry name" value="RVT_1"/>
    <property type="match status" value="1"/>
</dbReference>
<reference evidence="2 3" key="1">
    <citation type="submission" date="2024-02" db="EMBL/GenBank/DDBJ databases">
        <title>de novo genome assembly of Solanum bulbocastanum strain 11H21.</title>
        <authorList>
            <person name="Hosaka A.J."/>
        </authorList>
    </citation>
    <scope>NUCLEOTIDE SEQUENCE [LARGE SCALE GENOMIC DNA]</scope>
    <source>
        <tissue evidence="2">Young leaves</tissue>
    </source>
</reference>
<dbReference type="PANTHER" id="PTHR46890">
    <property type="entry name" value="NON-LTR RETROLELEMENT REVERSE TRANSCRIPTASE-LIKE PROTEIN-RELATED"/>
    <property type="match status" value="1"/>
</dbReference>
<evidence type="ECO:0000259" key="1">
    <source>
        <dbReference type="Pfam" id="PF00078"/>
    </source>
</evidence>
<evidence type="ECO:0000313" key="2">
    <source>
        <dbReference type="EMBL" id="KAK6789979.1"/>
    </source>
</evidence>
<dbReference type="EMBL" id="JBANQN010000005">
    <property type="protein sequence ID" value="KAK6789979.1"/>
    <property type="molecule type" value="Genomic_DNA"/>
</dbReference>